<name>A0A318LI33_9PSEU</name>
<dbReference type="InterPro" id="IPR038282">
    <property type="entry name" value="DUF2267_sf"/>
</dbReference>
<evidence type="ECO:0000313" key="2">
    <source>
        <dbReference type="Proteomes" id="UP000247892"/>
    </source>
</evidence>
<gene>
    <name evidence="1" type="ORF">BA062_25820</name>
</gene>
<reference evidence="1 2" key="1">
    <citation type="submission" date="2016-07" db="EMBL/GenBank/DDBJ databases">
        <title>Draft genome sequence of Prauserella sp. YIM 121212, isolated from alkaline soil.</title>
        <authorList>
            <person name="Ruckert C."/>
            <person name="Albersmeier A."/>
            <person name="Jiang C.-L."/>
            <person name="Jiang Y."/>
            <person name="Kalinowski J."/>
            <person name="Schneider O."/>
            <person name="Winkler A."/>
            <person name="Zotchev S.B."/>
        </authorList>
    </citation>
    <scope>NUCLEOTIDE SEQUENCE [LARGE SCALE GENOMIC DNA]</scope>
    <source>
        <strain evidence="1 2">YIM 121212</strain>
    </source>
</reference>
<protein>
    <recommendedName>
        <fullName evidence="3">DUF2267 domain-containing protein</fullName>
    </recommendedName>
</protein>
<dbReference type="Pfam" id="PF10025">
    <property type="entry name" value="DUF2267"/>
    <property type="match status" value="1"/>
</dbReference>
<evidence type="ECO:0000313" key="1">
    <source>
        <dbReference type="EMBL" id="PXY25574.1"/>
    </source>
</evidence>
<proteinExistence type="predicted"/>
<dbReference type="AlphaFoldDB" id="A0A318LI33"/>
<dbReference type="EMBL" id="MASU01000012">
    <property type="protein sequence ID" value="PXY25574.1"/>
    <property type="molecule type" value="Genomic_DNA"/>
</dbReference>
<accession>A0A318LI33</accession>
<sequence length="105" mass="11588">MVAWRVGVFWVSRDAVQLPQEISEHLRRTVTMGGAGSGVRFDRGEFVMRVVQRDRADEPAAVYRARVVFEVFREATTGGVVDKVCEALPADVRELVDAGSIGPLN</sequence>
<dbReference type="Proteomes" id="UP000247892">
    <property type="component" value="Unassembled WGS sequence"/>
</dbReference>
<dbReference type="InterPro" id="IPR018727">
    <property type="entry name" value="DUF2267"/>
</dbReference>
<organism evidence="1 2">
    <name type="scientific">Prauserella flavalba</name>
    <dbReference type="NCBI Taxonomy" id="1477506"/>
    <lineage>
        <taxon>Bacteria</taxon>
        <taxon>Bacillati</taxon>
        <taxon>Actinomycetota</taxon>
        <taxon>Actinomycetes</taxon>
        <taxon>Pseudonocardiales</taxon>
        <taxon>Pseudonocardiaceae</taxon>
        <taxon>Prauserella</taxon>
    </lineage>
</organism>
<comment type="caution">
    <text evidence="1">The sequence shown here is derived from an EMBL/GenBank/DDBJ whole genome shotgun (WGS) entry which is preliminary data.</text>
</comment>
<keyword evidence="2" id="KW-1185">Reference proteome</keyword>
<evidence type="ECO:0008006" key="3">
    <source>
        <dbReference type="Google" id="ProtNLM"/>
    </source>
</evidence>
<dbReference type="Gene3D" id="1.10.490.110">
    <property type="entry name" value="Uncharacterized conserved protein DUF2267"/>
    <property type="match status" value="1"/>
</dbReference>
<dbReference type="OrthoDB" id="952780at2"/>